<dbReference type="PROSITE" id="PS50164">
    <property type="entry name" value="GIY_YIG"/>
    <property type="match status" value="1"/>
</dbReference>
<dbReference type="Gene3D" id="3.40.1440.10">
    <property type="entry name" value="GIY-YIG endonuclease"/>
    <property type="match status" value="1"/>
</dbReference>
<dbReference type="Pfam" id="PF01541">
    <property type="entry name" value="GIY-YIG"/>
    <property type="match status" value="1"/>
</dbReference>
<dbReference type="Proteomes" id="UP000230405">
    <property type="component" value="Unassembled WGS sequence"/>
</dbReference>
<comment type="similarity">
    <text evidence="1">Belongs to the UPF0213 family.</text>
</comment>
<dbReference type="EMBL" id="PFPO01000038">
    <property type="protein sequence ID" value="PIZ99251.1"/>
    <property type="molecule type" value="Genomic_DNA"/>
</dbReference>
<dbReference type="SUPFAM" id="SSF82771">
    <property type="entry name" value="GIY-YIG endonuclease"/>
    <property type="match status" value="1"/>
</dbReference>
<sequence>MYHVYILLDANGKKYIGYSNDLKRRLWEHQNGKSFYTRRLEDVKIYYYESYSNKDLARAREKNLKKYGSSYHGLLKRLKLK</sequence>
<evidence type="ECO:0000259" key="2">
    <source>
        <dbReference type="PROSITE" id="PS50164"/>
    </source>
</evidence>
<evidence type="ECO:0000313" key="3">
    <source>
        <dbReference type="EMBL" id="PIZ99251.1"/>
    </source>
</evidence>
<dbReference type="InterPro" id="IPR035901">
    <property type="entry name" value="GIY-YIG_endonuc_sf"/>
</dbReference>
<dbReference type="AlphaFoldDB" id="A0A2M7VF80"/>
<feature type="domain" description="GIY-YIG" evidence="2">
    <location>
        <begin position="1"/>
        <end position="81"/>
    </location>
</feature>
<evidence type="ECO:0000256" key="1">
    <source>
        <dbReference type="ARBA" id="ARBA00007435"/>
    </source>
</evidence>
<dbReference type="PANTHER" id="PTHR34477">
    <property type="entry name" value="UPF0213 PROTEIN YHBQ"/>
    <property type="match status" value="1"/>
</dbReference>
<dbReference type="InterPro" id="IPR050190">
    <property type="entry name" value="UPF0213_domain"/>
</dbReference>
<name>A0A2M7VF80_9BACT</name>
<proteinExistence type="inferred from homology"/>
<gene>
    <name evidence="3" type="ORF">COX77_01945</name>
</gene>
<comment type="caution">
    <text evidence="3">The sequence shown here is derived from an EMBL/GenBank/DDBJ whole genome shotgun (WGS) entry which is preliminary data.</text>
</comment>
<accession>A0A2M7VF80</accession>
<dbReference type="PANTHER" id="PTHR34477:SF5">
    <property type="entry name" value="BSL5627 PROTEIN"/>
    <property type="match status" value="1"/>
</dbReference>
<protein>
    <recommendedName>
        <fullName evidence="2">GIY-YIG domain-containing protein</fullName>
    </recommendedName>
</protein>
<organism evidence="3 4">
    <name type="scientific">Candidatus Komeilibacteria bacterium CG_4_10_14_0_2_um_filter_37_10</name>
    <dbReference type="NCBI Taxonomy" id="1974470"/>
    <lineage>
        <taxon>Bacteria</taxon>
        <taxon>Candidatus Komeiliibacteriota</taxon>
    </lineage>
</organism>
<reference evidence="4" key="1">
    <citation type="submission" date="2017-09" db="EMBL/GenBank/DDBJ databases">
        <title>Depth-based differentiation of microbial function through sediment-hosted aquifers and enrichment of novel symbionts in the deep terrestrial subsurface.</title>
        <authorList>
            <person name="Probst A.J."/>
            <person name="Ladd B."/>
            <person name="Jarett J.K."/>
            <person name="Geller-Mcgrath D.E."/>
            <person name="Sieber C.M.K."/>
            <person name="Emerson J.B."/>
            <person name="Anantharaman K."/>
            <person name="Thomas B.C."/>
            <person name="Malmstrom R."/>
            <person name="Stieglmeier M."/>
            <person name="Klingl A."/>
            <person name="Woyke T."/>
            <person name="Ryan C.M."/>
            <person name="Banfield J.F."/>
        </authorList>
    </citation>
    <scope>NUCLEOTIDE SEQUENCE [LARGE SCALE GENOMIC DNA]</scope>
</reference>
<dbReference type="InterPro" id="IPR000305">
    <property type="entry name" value="GIY-YIG_endonuc"/>
</dbReference>
<evidence type="ECO:0000313" key="4">
    <source>
        <dbReference type="Proteomes" id="UP000230405"/>
    </source>
</evidence>